<protein>
    <submittedName>
        <fullName evidence="5">Kel2p</fullName>
    </submittedName>
</protein>
<dbReference type="EMBL" id="JEMT01016596">
    <property type="protein sequence ID" value="EXX70398.1"/>
    <property type="molecule type" value="Genomic_DNA"/>
</dbReference>
<dbReference type="Pfam" id="PF24681">
    <property type="entry name" value="Kelch_KLHDC2_KLHL20_DRC7"/>
    <property type="match status" value="1"/>
</dbReference>
<dbReference type="PANTHER" id="PTHR46093">
    <property type="entry name" value="ACYL-COA-BINDING DOMAIN-CONTAINING PROTEIN 5"/>
    <property type="match status" value="1"/>
</dbReference>
<evidence type="ECO:0000313" key="6">
    <source>
        <dbReference type="Proteomes" id="UP000022910"/>
    </source>
</evidence>
<evidence type="ECO:0000256" key="4">
    <source>
        <dbReference type="SAM" id="SignalP"/>
    </source>
</evidence>
<accession>A0A015MUE8</accession>
<evidence type="ECO:0000313" key="5">
    <source>
        <dbReference type="EMBL" id="EXX70398.1"/>
    </source>
</evidence>
<proteinExistence type="predicted"/>
<keyword evidence="3" id="KW-1133">Transmembrane helix</keyword>
<feature type="signal peptide" evidence="4">
    <location>
        <begin position="1"/>
        <end position="18"/>
    </location>
</feature>
<evidence type="ECO:0000256" key="1">
    <source>
        <dbReference type="ARBA" id="ARBA00022441"/>
    </source>
</evidence>
<dbReference type="InterPro" id="IPR015915">
    <property type="entry name" value="Kelch-typ_b-propeller"/>
</dbReference>
<evidence type="ECO:0000256" key="3">
    <source>
        <dbReference type="SAM" id="Phobius"/>
    </source>
</evidence>
<keyword evidence="3" id="KW-0812">Transmembrane</keyword>
<dbReference type="PANTHER" id="PTHR46093:SF18">
    <property type="entry name" value="FIBRONECTIN TYPE-III DOMAIN-CONTAINING PROTEIN"/>
    <property type="match status" value="1"/>
</dbReference>
<reference evidence="5 6" key="1">
    <citation type="submission" date="2014-02" db="EMBL/GenBank/DDBJ databases">
        <title>Single nucleus genome sequencing reveals high similarity among nuclei of an endomycorrhizal fungus.</title>
        <authorList>
            <person name="Lin K."/>
            <person name="Geurts R."/>
            <person name="Zhang Z."/>
            <person name="Limpens E."/>
            <person name="Saunders D.G."/>
            <person name="Mu D."/>
            <person name="Pang E."/>
            <person name="Cao H."/>
            <person name="Cha H."/>
            <person name="Lin T."/>
            <person name="Zhou Q."/>
            <person name="Shang Y."/>
            <person name="Li Y."/>
            <person name="Ivanov S."/>
            <person name="Sharma T."/>
            <person name="Velzen R.V."/>
            <person name="Ruijter N.D."/>
            <person name="Aanen D.K."/>
            <person name="Win J."/>
            <person name="Kamoun S."/>
            <person name="Bisseling T."/>
            <person name="Huang S."/>
        </authorList>
    </citation>
    <scope>NUCLEOTIDE SEQUENCE [LARGE SCALE GENOMIC DNA]</scope>
    <source>
        <strain evidence="6">DAOM197198w</strain>
    </source>
</reference>
<name>A0A015MUE8_RHIIW</name>
<sequence>MNSLVNIIILWFIIGVNCQMGRYGHTATLIDKKLYILGGNSNGKFNDTGKHFFYLDVSASFNTQELLWHNLSNINTVPSHDFAVSVKGGPKNNTLFLYGATKGYELATYMFTPQSNIWGVPITLFSTNHFTRQYSTSTIDYNGKMYLWGGQPSILFSNEIYILDTINLIWGSGNLVGAPAPRVDCRTVFLPNNKIVYIGGSNSSNYNFQLDQVYLYDTIQDNWSVQNTSGDIPTTRIGFSSILGLDGQRIIIFGGNKIDSTDALYVLNTTNFEWYVPKISGKLPESRYFHMANVIEKYMVVSFGISNVNSKLIDGEDAILLLDISNNDEYQWTTSFEVLPPPPTSSPPPPNNTNNTSPIIVAAVIGSLIGSLSIAVGCFLLYKSKQKRGVMLISGNENITSDRQPVTNGNLGQR</sequence>
<gene>
    <name evidence="5" type="ORF">RirG_087820</name>
</gene>
<keyword evidence="1" id="KW-0880">Kelch repeat</keyword>
<organism evidence="5 6">
    <name type="scientific">Rhizophagus irregularis (strain DAOM 197198w)</name>
    <name type="common">Glomus intraradices</name>
    <dbReference type="NCBI Taxonomy" id="1432141"/>
    <lineage>
        <taxon>Eukaryota</taxon>
        <taxon>Fungi</taxon>
        <taxon>Fungi incertae sedis</taxon>
        <taxon>Mucoromycota</taxon>
        <taxon>Glomeromycotina</taxon>
        <taxon>Glomeromycetes</taxon>
        <taxon>Glomerales</taxon>
        <taxon>Glomeraceae</taxon>
        <taxon>Rhizophagus</taxon>
    </lineage>
</organism>
<keyword evidence="4" id="KW-0732">Signal</keyword>
<dbReference type="OrthoDB" id="432528at2759"/>
<dbReference type="Proteomes" id="UP000022910">
    <property type="component" value="Unassembled WGS sequence"/>
</dbReference>
<comment type="caution">
    <text evidence="5">The sequence shown here is derived from an EMBL/GenBank/DDBJ whole genome shotgun (WGS) entry which is preliminary data.</text>
</comment>
<keyword evidence="2" id="KW-0677">Repeat</keyword>
<evidence type="ECO:0000256" key="2">
    <source>
        <dbReference type="ARBA" id="ARBA00022737"/>
    </source>
</evidence>
<dbReference type="AlphaFoldDB" id="A0A015MUE8"/>
<keyword evidence="3" id="KW-0472">Membrane</keyword>
<dbReference type="SUPFAM" id="SSF117281">
    <property type="entry name" value="Kelch motif"/>
    <property type="match status" value="1"/>
</dbReference>
<keyword evidence="6" id="KW-1185">Reference proteome</keyword>
<dbReference type="Gene3D" id="2.120.10.80">
    <property type="entry name" value="Kelch-type beta propeller"/>
    <property type="match status" value="2"/>
</dbReference>
<feature type="chain" id="PRO_5001475248" evidence="4">
    <location>
        <begin position="19"/>
        <end position="414"/>
    </location>
</feature>
<feature type="transmembrane region" description="Helical" evidence="3">
    <location>
        <begin position="359"/>
        <end position="382"/>
    </location>
</feature>
<dbReference type="HOGENOM" id="CLU_019030_2_0_1"/>